<organism evidence="2 3">
    <name type="scientific">Helicobacter mustelae (strain ATCC 43772 / CCUG 25715 / CIP 103759 / LMG 18044 / NCTC 12198 / R85-136P)</name>
    <name type="common">Campylobacter mustelae</name>
    <dbReference type="NCBI Taxonomy" id="679897"/>
    <lineage>
        <taxon>Bacteria</taxon>
        <taxon>Pseudomonadati</taxon>
        <taxon>Campylobacterota</taxon>
        <taxon>Epsilonproteobacteria</taxon>
        <taxon>Campylobacterales</taxon>
        <taxon>Helicobacteraceae</taxon>
        <taxon>Helicobacter</taxon>
    </lineage>
</organism>
<keyword evidence="3" id="KW-1185">Reference proteome</keyword>
<evidence type="ECO:0000313" key="3">
    <source>
        <dbReference type="Proteomes" id="UP000001522"/>
    </source>
</evidence>
<reference evidence="2 3" key="1">
    <citation type="journal article" date="2010" name="BMC Genomics">
        <title>Comparative genomics and proteomics of Helicobacter mustelae, an ulcerogenic and carcinogenic gastric pathogen.</title>
        <authorList>
            <person name="O'Toole P.W."/>
            <person name="Snelling W.J."/>
            <person name="Canchaya C."/>
            <person name="Forde B.M."/>
            <person name="Hardie K.R."/>
            <person name="Josenhans C."/>
            <person name="Graham R.L.J."/>
            <person name="McMullan G."/>
            <person name="Parkhill J."/>
            <person name="Belda E."/>
            <person name="Bentley S.D."/>
        </authorList>
    </citation>
    <scope>NUCLEOTIDE SEQUENCE [LARGE SCALE GENOMIC DNA]</scope>
    <source>
        <strain evidence="3">ATCC 43772 / LMG 18044 / NCTC 12198 / 12198</strain>
    </source>
</reference>
<dbReference type="Proteomes" id="UP000001522">
    <property type="component" value="Chromosome"/>
</dbReference>
<feature type="transmembrane region" description="Helical" evidence="1">
    <location>
        <begin position="21"/>
        <end position="39"/>
    </location>
</feature>
<evidence type="ECO:0000313" key="2">
    <source>
        <dbReference type="EMBL" id="CBG40687.1"/>
    </source>
</evidence>
<protein>
    <submittedName>
        <fullName evidence="2">Uncharacterized protein</fullName>
    </submittedName>
</protein>
<sequence length="208" mass="24447">MRSWEFLERYWRAKSRKEKGFWMLFLLFSLGIAGHFLYFHDAFLRYQELMAREKSLHHLPKLTDLAPMTPPVSLHAGVVKKEGDTFEFSGVASLDSFMHWLYELEQNSSLFIWDVSLFPHSGGVRYSMSLQQKPSLSKNRQIKPLAFQDALFFTTPRLVLRMILNHRAKINQKWYAQGEDIQGFLIQKITTHSLVLQDPQGFVFSLRF</sequence>
<evidence type="ECO:0000256" key="1">
    <source>
        <dbReference type="SAM" id="Phobius"/>
    </source>
</evidence>
<proteinExistence type="predicted"/>
<name>D3UJL0_HELM1</name>
<keyword evidence="1" id="KW-0472">Membrane</keyword>
<dbReference type="EMBL" id="FN555004">
    <property type="protein sequence ID" value="CBG40687.1"/>
    <property type="molecule type" value="Genomic_DNA"/>
</dbReference>
<keyword evidence="1" id="KW-1133">Transmembrane helix</keyword>
<dbReference type="HOGENOM" id="CLU_1319461_0_0_7"/>
<gene>
    <name evidence="2" type="ordered locus">HMU14350</name>
</gene>
<dbReference type="AlphaFoldDB" id="D3UJL0"/>
<accession>D3UJL0</accession>
<keyword evidence="1" id="KW-0812">Transmembrane</keyword>
<dbReference type="KEGG" id="hms:HMU14350"/>